<dbReference type="InterPro" id="IPR049492">
    <property type="entry name" value="BD-FAE-like_dom"/>
</dbReference>
<reference evidence="3 4" key="1">
    <citation type="submission" date="2016-10" db="EMBL/GenBank/DDBJ databases">
        <authorList>
            <person name="de Groot N.N."/>
        </authorList>
    </citation>
    <scope>NUCLEOTIDE SEQUENCE [LARGE SCALE GENOMIC DNA]</scope>
    <source>
        <strain evidence="3 4">CGMCC 1.10457</strain>
    </source>
</reference>
<dbReference type="EMBL" id="FOZK01000003">
    <property type="protein sequence ID" value="SFS05710.1"/>
    <property type="molecule type" value="Genomic_DNA"/>
</dbReference>
<dbReference type="InterPro" id="IPR050300">
    <property type="entry name" value="GDXG_lipolytic_enzyme"/>
</dbReference>
<dbReference type="GO" id="GO:0016787">
    <property type="term" value="F:hydrolase activity"/>
    <property type="evidence" value="ECO:0007669"/>
    <property type="project" value="UniProtKB-KW"/>
</dbReference>
<feature type="domain" description="BD-FAE-like" evidence="2">
    <location>
        <begin position="27"/>
        <end position="223"/>
    </location>
</feature>
<sequence length="261" mass="28502">MSPPPDEITVHRDLPFHETPERTLHVDLFEPVESGPSPTILFVHGGAFVEGDKDQLERYAREFAGRGYVTATCQYRLADEATFPAALVDVKAAIEWLRSEGEGHGVDGRRIGAVGWSAGANLASLAAVTADEPGFEPEVYPGVSSELQAVVGYAGVYDFEWWDDDPEPHLNYLGGAREERPTAYDLASPVGQATFETPPTLLVHGTEDDVLPIEQADLFYRDLDSVTEARFEPLEDAGHGFPTDAFDETVELTAEFLGAHL</sequence>
<dbReference type="InterPro" id="IPR029058">
    <property type="entry name" value="AB_hydrolase_fold"/>
</dbReference>
<dbReference type="PANTHER" id="PTHR48081">
    <property type="entry name" value="AB HYDROLASE SUPERFAMILY PROTEIN C4A8.06C"/>
    <property type="match status" value="1"/>
</dbReference>
<dbReference type="Proteomes" id="UP000199062">
    <property type="component" value="Unassembled WGS sequence"/>
</dbReference>
<evidence type="ECO:0000313" key="3">
    <source>
        <dbReference type="EMBL" id="SFS05710.1"/>
    </source>
</evidence>
<dbReference type="PANTHER" id="PTHR48081:SF13">
    <property type="entry name" value="ALPHA_BETA HYDROLASE"/>
    <property type="match status" value="1"/>
</dbReference>
<dbReference type="AlphaFoldDB" id="A0A1I6LQY5"/>
<dbReference type="SUPFAM" id="SSF53474">
    <property type="entry name" value="alpha/beta-Hydrolases"/>
    <property type="match status" value="1"/>
</dbReference>
<dbReference type="Gene3D" id="3.40.50.1820">
    <property type="entry name" value="alpha/beta hydrolase"/>
    <property type="match status" value="1"/>
</dbReference>
<dbReference type="STRING" id="767519.SAMN05216559_2907"/>
<proteinExistence type="predicted"/>
<protein>
    <submittedName>
        <fullName evidence="3">Acetyl esterase/lipase</fullName>
    </submittedName>
</protein>
<gene>
    <name evidence="3" type="ORF">SAMN05216559_2907</name>
</gene>
<dbReference type="Pfam" id="PF20434">
    <property type="entry name" value="BD-FAE"/>
    <property type="match status" value="1"/>
</dbReference>
<evidence type="ECO:0000256" key="1">
    <source>
        <dbReference type="ARBA" id="ARBA00022801"/>
    </source>
</evidence>
<name>A0A1I6LQY5_9EURY</name>
<evidence type="ECO:0000313" key="4">
    <source>
        <dbReference type="Proteomes" id="UP000199062"/>
    </source>
</evidence>
<organism evidence="3 4">
    <name type="scientific">Halomicrobium zhouii</name>
    <dbReference type="NCBI Taxonomy" id="767519"/>
    <lineage>
        <taxon>Archaea</taxon>
        <taxon>Methanobacteriati</taxon>
        <taxon>Methanobacteriota</taxon>
        <taxon>Stenosarchaea group</taxon>
        <taxon>Halobacteria</taxon>
        <taxon>Halobacteriales</taxon>
        <taxon>Haloarculaceae</taxon>
        <taxon>Halomicrobium</taxon>
    </lineage>
</organism>
<evidence type="ECO:0000259" key="2">
    <source>
        <dbReference type="Pfam" id="PF20434"/>
    </source>
</evidence>
<keyword evidence="4" id="KW-1185">Reference proteome</keyword>
<accession>A0A1I6LQY5</accession>
<keyword evidence="1" id="KW-0378">Hydrolase</keyword>